<dbReference type="InterPro" id="IPR017945">
    <property type="entry name" value="DHBP_synth_RibB-like_a/b_dom"/>
</dbReference>
<dbReference type="SUPFAM" id="SSF55821">
    <property type="entry name" value="YrdC/RibB"/>
    <property type="match status" value="1"/>
</dbReference>
<evidence type="ECO:0000313" key="2">
    <source>
        <dbReference type="EMBL" id="MBC9130776.1"/>
    </source>
</evidence>
<proteinExistence type="predicted"/>
<dbReference type="PANTHER" id="PTHR42828">
    <property type="entry name" value="DHBP SYNTHASE RIBB-LIKE ALPHA/BETA DOMAIN-CONTAINING PROTEIN"/>
    <property type="match status" value="1"/>
</dbReference>
<dbReference type="NCBIfam" id="TIGR00057">
    <property type="entry name" value="L-threonylcarbamoyladenylate synthase"/>
    <property type="match status" value="1"/>
</dbReference>
<evidence type="ECO:0000259" key="1">
    <source>
        <dbReference type="PROSITE" id="PS51163"/>
    </source>
</evidence>
<dbReference type="PANTHER" id="PTHR42828:SF3">
    <property type="entry name" value="THREONYLCARBAMOYL-AMP SYNTHASE"/>
    <property type="match status" value="1"/>
</dbReference>
<dbReference type="EMBL" id="JABURY010000013">
    <property type="protein sequence ID" value="MBC9130776.1"/>
    <property type="molecule type" value="Genomic_DNA"/>
</dbReference>
<dbReference type="Pfam" id="PF01300">
    <property type="entry name" value="Sua5_yciO_yrdC"/>
    <property type="match status" value="1"/>
</dbReference>
<dbReference type="Gene3D" id="3.90.870.10">
    <property type="entry name" value="DHBP synthase"/>
    <property type="match status" value="1"/>
</dbReference>
<sequence length="206" mass="23330">MAQMFYIHPDNPQKRLLEQVVYILNNHGVIAFPTDSGYSLGCTLDNKNGVDRICKIRELEKNHHFTLMCRDLSELSSYAYVDNSTFRLLKNNTPGQYVFILAANKEVPRRLMNEKRKTIGLRIPDNKIDLALLGLLNQPLMTTSLILPHDDFAQSDPEEIDNNIGHQLEAIIHGGYIGQQPTTIIDLTHDYPEIIRAGSGDVTPFI</sequence>
<feature type="domain" description="YrdC-like" evidence="1">
    <location>
        <begin position="14"/>
        <end position="200"/>
    </location>
</feature>
<dbReference type="InterPro" id="IPR006070">
    <property type="entry name" value="Sua5-like_dom"/>
</dbReference>
<keyword evidence="3" id="KW-1185">Reference proteome</keyword>
<dbReference type="Proteomes" id="UP000651208">
    <property type="component" value="Unassembled WGS sequence"/>
</dbReference>
<accession>A0ABR7QX26</accession>
<comment type="caution">
    <text evidence="2">The sequence shown here is derived from an EMBL/GenBank/DDBJ whole genome shotgun (WGS) entry which is preliminary data.</text>
</comment>
<protein>
    <submittedName>
        <fullName evidence="2">Threonylcarbamoyl-AMP synthase</fullName>
    </submittedName>
</protein>
<dbReference type="InterPro" id="IPR052532">
    <property type="entry name" value="SUA5_domain"/>
</dbReference>
<organism evidence="2 3">
    <name type="scientific">Frischella japonica</name>
    <dbReference type="NCBI Taxonomy" id="2741544"/>
    <lineage>
        <taxon>Bacteria</taxon>
        <taxon>Pseudomonadati</taxon>
        <taxon>Pseudomonadota</taxon>
        <taxon>Gammaproteobacteria</taxon>
        <taxon>Orbales</taxon>
        <taxon>Orbaceae</taxon>
        <taxon>Frischella</taxon>
    </lineage>
</organism>
<dbReference type="RefSeq" id="WP_187755222.1">
    <property type="nucleotide sequence ID" value="NZ_JABURY010000013.1"/>
</dbReference>
<dbReference type="PROSITE" id="PS51163">
    <property type="entry name" value="YRDC"/>
    <property type="match status" value="1"/>
</dbReference>
<evidence type="ECO:0000313" key="3">
    <source>
        <dbReference type="Proteomes" id="UP000651208"/>
    </source>
</evidence>
<reference evidence="2 3" key="1">
    <citation type="submission" date="2020-06" db="EMBL/GenBank/DDBJ databases">
        <title>Frischella cerana isolated from Apis cerana gut homogenate.</title>
        <authorList>
            <person name="Wolter L.A."/>
            <person name="Suenami S."/>
            <person name="Miyazaki R."/>
        </authorList>
    </citation>
    <scope>NUCLEOTIDE SEQUENCE [LARGE SCALE GENOMIC DNA]</scope>
    <source>
        <strain evidence="2 3">Ac13</strain>
    </source>
</reference>
<gene>
    <name evidence="2" type="ORF">FcAc13_05565</name>
</gene>
<name>A0ABR7QX26_9GAMM</name>